<evidence type="ECO:0000256" key="1">
    <source>
        <dbReference type="ARBA" id="ARBA00004651"/>
    </source>
</evidence>
<dbReference type="PANTHER" id="PTHR34856">
    <property type="entry name" value="PROTEIN NRFD"/>
    <property type="match status" value="1"/>
</dbReference>
<name>A0ABV1JDJ5_9ACTN</name>
<keyword evidence="6 7" id="KW-0472">Membrane</keyword>
<dbReference type="RefSeq" id="WP_180963555.1">
    <property type="nucleotide sequence ID" value="NZ_DBFADM010000042.1"/>
</dbReference>
<feature type="transmembrane region" description="Helical" evidence="7">
    <location>
        <begin position="93"/>
        <end position="116"/>
    </location>
</feature>
<keyword evidence="4 7" id="KW-0812">Transmembrane</keyword>
<evidence type="ECO:0000256" key="3">
    <source>
        <dbReference type="ARBA" id="ARBA00022475"/>
    </source>
</evidence>
<evidence type="ECO:0000256" key="4">
    <source>
        <dbReference type="ARBA" id="ARBA00022692"/>
    </source>
</evidence>
<reference evidence="8 9" key="1">
    <citation type="submission" date="2024-04" db="EMBL/GenBank/DDBJ databases">
        <title>Human intestinal bacterial collection.</title>
        <authorList>
            <person name="Pauvert C."/>
            <person name="Hitch T.C.A."/>
            <person name="Clavel T."/>
        </authorList>
    </citation>
    <scope>NUCLEOTIDE SEQUENCE [LARGE SCALE GENOMIC DNA]</scope>
    <source>
        <strain evidence="8 9">CLA-KB-H42</strain>
    </source>
</reference>
<dbReference type="Proteomes" id="UP001487305">
    <property type="component" value="Unassembled WGS sequence"/>
</dbReference>
<evidence type="ECO:0000256" key="6">
    <source>
        <dbReference type="ARBA" id="ARBA00023136"/>
    </source>
</evidence>
<feature type="transmembrane region" description="Helical" evidence="7">
    <location>
        <begin position="161"/>
        <end position="184"/>
    </location>
</feature>
<evidence type="ECO:0000256" key="5">
    <source>
        <dbReference type="ARBA" id="ARBA00022989"/>
    </source>
</evidence>
<keyword evidence="9" id="KW-1185">Reference proteome</keyword>
<feature type="transmembrane region" description="Helical" evidence="7">
    <location>
        <begin position="263"/>
        <end position="283"/>
    </location>
</feature>
<gene>
    <name evidence="8" type="primary">nrfD</name>
    <name evidence="8" type="ORF">AAA083_05460</name>
</gene>
<feature type="transmembrane region" description="Helical" evidence="7">
    <location>
        <begin position="196"/>
        <end position="218"/>
    </location>
</feature>
<keyword evidence="3" id="KW-1003">Cell membrane</keyword>
<evidence type="ECO:0000313" key="9">
    <source>
        <dbReference type="Proteomes" id="UP001487305"/>
    </source>
</evidence>
<feature type="transmembrane region" description="Helical" evidence="7">
    <location>
        <begin position="238"/>
        <end position="256"/>
    </location>
</feature>
<accession>A0ABV1JDJ5</accession>
<dbReference type="InterPro" id="IPR052049">
    <property type="entry name" value="Electron_transfer_protein"/>
</dbReference>
<dbReference type="PANTHER" id="PTHR34856:SF2">
    <property type="entry name" value="PROTEIN NRFD"/>
    <property type="match status" value="1"/>
</dbReference>
<comment type="similarity">
    <text evidence="2">Belongs to the NrfD family.</text>
</comment>
<evidence type="ECO:0000313" key="8">
    <source>
        <dbReference type="EMBL" id="MEQ3362421.1"/>
    </source>
</evidence>
<comment type="caution">
    <text evidence="8">The sequence shown here is derived from an EMBL/GenBank/DDBJ whole genome shotgun (WGS) entry which is preliminary data.</text>
</comment>
<evidence type="ECO:0000256" key="7">
    <source>
        <dbReference type="SAM" id="Phobius"/>
    </source>
</evidence>
<dbReference type="EMBL" id="JBBNOP010000003">
    <property type="protein sequence ID" value="MEQ3362421.1"/>
    <property type="molecule type" value="Genomic_DNA"/>
</dbReference>
<feature type="transmembrane region" description="Helical" evidence="7">
    <location>
        <begin position="6"/>
        <end position="32"/>
    </location>
</feature>
<organism evidence="8 9">
    <name type="scientific">Raoultibacter massiliensis</name>
    <dbReference type="NCBI Taxonomy" id="1852371"/>
    <lineage>
        <taxon>Bacteria</taxon>
        <taxon>Bacillati</taxon>
        <taxon>Actinomycetota</taxon>
        <taxon>Coriobacteriia</taxon>
        <taxon>Eggerthellales</taxon>
        <taxon>Eggerthellaceae</taxon>
        <taxon>Raoultibacter</taxon>
    </lineage>
</organism>
<dbReference type="Pfam" id="PF03916">
    <property type="entry name" value="NrfD"/>
    <property type="match status" value="1"/>
</dbReference>
<proteinExistence type="inferred from homology"/>
<dbReference type="InterPro" id="IPR005614">
    <property type="entry name" value="NrfD-like"/>
</dbReference>
<feature type="transmembrane region" description="Helical" evidence="7">
    <location>
        <begin position="128"/>
        <end position="149"/>
    </location>
</feature>
<protein>
    <submittedName>
        <fullName evidence="8">NrfD/PsrC family molybdoenzyme membrane anchor subunit</fullName>
    </submittedName>
</protein>
<comment type="subcellular location">
    <subcellularLocation>
        <location evidence="1">Cell membrane</location>
        <topology evidence="1">Multi-pass membrane protein</topology>
    </subcellularLocation>
</comment>
<sequence>MFDSSIVWYLFLGGTGAGMLAVLAGADILFWLAGRPSGRDRLAWTSCLARPLFARGLPIASLLLIVGAFSLLIDLGHPERFFYVILHPTVSVLTFGSYALAAAVLCAVFLSSIALFNLTRIAPTIIRIVEVIAVALGFSMMAYTGVFLANIDFIPLWNNPFLPVLFTFSSLSCGIMCMASCALFEQPDRRNVLIAAFAKADAAVIILEIVSLGAYIAYGLLVQTEAQAIDRLLAGDTARLFWIGFACIGALLPLAFEAASTRIGTTALPALAIPLVLIGGYLLRYCMVNAPYG</sequence>
<keyword evidence="5 7" id="KW-1133">Transmembrane helix</keyword>
<dbReference type="Gene3D" id="1.20.1630.10">
    <property type="entry name" value="Formate dehydrogenase/DMSO reductase domain"/>
    <property type="match status" value="1"/>
</dbReference>
<feature type="transmembrane region" description="Helical" evidence="7">
    <location>
        <begin position="52"/>
        <end position="73"/>
    </location>
</feature>
<evidence type="ECO:0000256" key="2">
    <source>
        <dbReference type="ARBA" id="ARBA00008929"/>
    </source>
</evidence>